<evidence type="ECO:0000313" key="2">
    <source>
        <dbReference type="EMBL" id="KAG2176018.1"/>
    </source>
</evidence>
<organism evidence="2 3">
    <name type="scientific">Umbelopsis vinacea</name>
    <dbReference type="NCBI Taxonomy" id="44442"/>
    <lineage>
        <taxon>Eukaryota</taxon>
        <taxon>Fungi</taxon>
        <taxon>Fungi incertae sedis</taxon>
        <taxon>Mucoromycota</taxon>
        <taxon>Mucoromycotina</taxon>
        <taxon>Umbelopsidomycetes</taxon>
        <taxon>Umbelopsidales</taxon>
        <taxon>Umbelopsidaceae</taxon>
        <taxon>Umbelopsis</taxon>
    </lineage>
</organism>
<keyword evidence="3" id="KW-1185">Reference proteome</keyword>
<accession>A0A8H7UDL1</accession>
<feature type="coiled-coil region" evidence="1">
    <location>
        <begin position="157"/>
        <end position="194"/>
    </location>
</feature>
<name>A0A8H7UDL1_9FUNG</name>
<comment type="caution">
    <text evidence="2">The sequence shown here is derived from an EMBL/GenBank/DDBJ whole genome shotgun (WGS) entry which is preliminary data.</text>
</comment>
<reference evidence="2" key="1">
    <citation type="submission" date="2020-12" db="EMBL/GenBank/DDBJ databases">
        <title>Metabolic potential, ecology and presence of endohyphal bacteria is reflected in genomic diversity of Mucoromycotina.</title>
        <authorList>
            <person name="Muszewska A."/>
            <person name="Okrasinska A."/>
            <person name="Steczkiewicz K."/>
            <person name="Drgas O."/>
            <person name="Orlowska M."/>
            <person name="Perlinska-Lenart U."/>
            <person name="Aleksandrzak-Piekarczyk T."/>
            <person name="Szatraj K."/>
            <person name="Zielenkiewicz U."/>
            <person name="Pilsyk S."/>
            <person name="Malc E."/>
            <person name="Mieczkowski P."/>
            <person name="Kruszewska J.S."/>
            <person name="Biernat P."/>
            <person name="Pawlowska J."/>
        </authorList>
    </citation>
    <scope>NUCLEOTIDE SEQUENCE</scope>
    <source>
        <strain evidence="2">WA0000051536</strain>
    </source>
</reference>
<proteinExistence type="predicted"/>
<dbReference type="AlphaFoldDB" id="A0A8H7UDL1"/>
<evidence type="ECO:0000313" key="3">
    <source>
        <dbReference type="Proteomes" id="UP000612746"/>
    </source>
</evidence>
<gene>
    <name evidence="2" type="ORF">INT44_000497</name>
</gene>
<dbReference type="OrthoDB" id="2351770at2759"/>
<feature type="coiled-coil region" evidence="1">
    <location>
        <begin position="63"/>
        <end position="90"/>
    </location>
</feature>
<dbReference type="Proteomes" id="UP000612746">
    <property type="component" value="Unassembled WGS sequence"/>
</dbReference>
<evidence type="ECO:0000256" key="1">
    <source>
        <dbReference type="SAM" id="Coils"/>
    </source>
</evidence>
<protein>
    <submittedName>
        <fullName evidence="2">Uncharacterized protein</fullName>
    </submittedName>
</protein>
<keyword evidence="1" id="KW-0175">Coiled coil</keyword>
<dbReference type="EMBL" id="JAEPRA010000014">
    <property type="protein sequence ID" value="KAG2176018.1"/>
    <property type="molecule type" value="Genomic_DNA"/>
</dbReference>
<sequence>MEDTDGFIRLLDDFTNIRLCLRALRDTHQSILTRQKSCRIFSLVYNTIKVDQNKVLYSQTQLLRRIRTEHAELNQRIETLQNSRTHIQLELNLMEDHMNSARDHAQQRRDKRNKREHQYNQAYFVPLVSNYWQKKYLRARDKNATAEQMVCEMRDRIEQCREELREIGRELGKIQKLAADLDQQKGEAEATTAKVQDFHQKLSQANIFWSRFAGGTCQDLITTITDMVSLLERPRDTRAYYNDVQAALQNFVNMNNDYHAEEGFGQDNFGTLELDYTCSRCSQSQHGWPCVDKVRNQDLLCSTCYKETRLSMVVEKKVNALGVKLLGSETSLSSKVDIRRLSVPMHSASSNNLRRKSAASDIQSIHSADKPFLKKNFLKSMFNISSSAIHSSNRISSYHTPSRENVAA</sequence>